<feature type="signal peptide" evidence="1">
    <location>
        <begin position="1"/>
        <end position="35"/>
    </location>
</feature>
<dbReference type="AlphaFoldDB" id="A0A955RHP8"/>
<sequence length="385" mass="43350">MVTGAEQQKTGGERRLSINRLAKPALLLLAGLTLAASVHFASPAQVSAYQGEVSGNSVIAENVGVRADFDSSLSQAEIMTLAEIKEKLESQYGVIAMDSQKIDGEVWGSDGDIPLFLLEQGMTASSWRYQELQHILKLYETGLMPKFEREFYLVRAVSNDESSAYLTNLDDDAHAIVYGVSSESSFDYINLFGEDIYAIDFVFLHEITHMALGLNPKSYAEFMDIMRELGTEWMDYDILTGLPSVYRNDLHTKKIYIQFTQEEADQFRRNDQGFQIRLRDLKRDGWNVADVSNLGYPPRPAGSIYLTMRPGANNYLPTDYSLSSPREALAETGALMLYQLVRNYRGQTPEACLGILEEIEEKDVVACGFYRYYCDLFYGVSISMN</sequence>
<accession>A0A955RHP8</accession>
<reference evidence="2" key="2">
    <citation type="journal article" date="2021" name="Microbiome">
        <title>Successional dynamics and alternative stable states in a saline activated sludge microbial community over 9 years.</title>
        <authorList>
            <person name="Wang Y."/>
            <person name="Ye J."/>
            <person name="Ju F."/>
            <person name="Liu L."/>
            <person name="Boyd J.A."/>
            <person name="Deng Y."/>
            <person name="Parks D.H."/>
            <person name="Jiang X."/>
            <person name="Yin X."/>
            <person name="Woodcroft B.J."/>
            <person name="Tyson G.W."/>
            <person name="Hugenholtz P."/>
            <person name="Polz M.F."/>
            <person name="Zhang T."/>
        </authorList>
    </citation>
    <scope>NUCLEOTIDE SEQUENCE</scope>
    <source>
        <strain evidence="2">HKST-UBA10</strain>
    </source>
</reference>
<evidence type="ECO:0000256" key="1">
    <source>
        <dbReference type="SAM" id="SignalP"/>
    </source>
</evidence>
<dbReference type="Proteomes" id="UP000782843">
    <property type="component" value="Unassembled WGS sequence"/>
</dbReference>
<dbReference type="EMBL" id="JAGQLG010000047">
    <property type="protein sequence ID" value="MCA9382032.1"/>
    <property type="molecule type" value="Genomic_DNA"/>
</dbReference>
<protein>
    <recommendedName>
        <fullName evidence="4">DUF2268 domain-containing protein</fullName>
    </recommendedName>
</protein>
<gene>
    <name evidence="2" type="ORF">KC660_01335</name>
</gene>
<comment type="caution">
    <text evidence="2">The sequence shown here is derived from an EMBL/GenBank/DDBJ whole genome shotgun (WGS) entry which is preliminary data.</text>
</comment>
<keyword evidence="1" id="KW-0732">Signal</keyword>
<name>A0A955RHP8_9BACT</name>
<evidence type="ECO:0000313" key="3">
    <source>
        <dbReference type="Proteomes" id="UP000782843"/>
    </source>
</evidence>
<organism evidence="2 3">
    <name type="scientific">Candidatus Dojkabacteria bacterium</name>
    <dbReference type="NCBI Taxonomy" id="2099670"/>
    <lineage>
        <taxon>Bacteria</taxon>
        <taxon>Candidatus Dojkabacteria</taxon>
    </lineage>
</organism>
<evidence type="ECO:0000313" key="2">
    <source>
        <dbReference type="EMBL" id="MCA9382032.1"/>
    </source>
</evidence>
<evidence type="ECO:0008006" key="4">
    <source>
        <dbReference type="Google" id="ProtNLM"/>
    </source>
</evidence>
<proteinExistence type="predicted"/>
<feature type="chain" id="PRO_5037832447" description="DUF2268 domain-containing protein" evidence="1">
    <location>
        <begin position="36"/>
        <end position="385"/>
    </location>
</feature>
<reference evidence="2" key="1">
    <citation type="submission" date="2020-04" db="EMBL/GenBank/DDBJ databases">
        <authorList>
            <person name="Zhang T."/>
        </authorList>
    </citation>
    <scope>NUCLEOTIDE SEQUENCE</scope>
    <source>
        <strain evidence="2">HKST-UBA10</strain>
    </source>
</reference>